<dbReference type="Pfam" id="PF11751">
    <property type="entry name" value="PorP_SprF"/>
    <property type="match status" value="1"/>
</dbReference>
<gene>
    <name evidence="2" type="ordered locus">Solca_1105</name>
</gene>
<protein>
    <submittedName>
        <fullName evidence="2">Bacteroidetes-specific putative membrane protein</fullName>
    </submittedName>
</protein>
<dbReference type="EMBL" id="CP003349">
    <property type="protein sequence ID" value="AFD06211.1"/>
    <property type="molecule type" value="Genomic_DNA"/>
</dbReference>
<evidence type="ECO:0000256" key="1">
    <source>
        <dbReference type="SAM" id="SignalP"/>
    </source>
</evidence>
<name>H8KQ43_SOLCM</name>
<evidence type="ECO:0000313" key="3">
    <source>
        <dbReference type="Proteomes" id="UP000007590"/>
    </source>
</evidence>
<dbReference type="NCBIfam" id="TIGR03519">
    <property type="entry name" value="T9SS_PorP_fam"/>
    <property type="match status" value="1"/>
</dbReference>
<feature type="signal peptide" evidence="1">
    <location>
        <begin position="1"/>
        <end position="22"/>
    </location>
</feature>
<dbReference type="KEGG" id="scn:Solca_1105"/>
<dbReference type="STRING" id="929556.Solca_1105"/>
<keyword evidence="1" id="KW-0732">Signal</keyword>
<dbReference type="Proteomes" id="UP000007590">
    <property type="component" value="Chromosome"/>
</dbReference>
<accession>H8KQ43</accession>
<dbReference type="RefSeq" id="WP_014679438.1">
    <property type="nucleotide sequence ID" value="NC_017770.1"/>
</dbReference>
<proteinExistence type="predicted"/>
<dbReference type="InterPro" id="IPR019861">
    <property type="entry name" value="PorP/SprF_Bacteroidetes"/>
</dbReference>
<feature type="chain" id="PRO_5003614370" evidence="1">
    <location>
        <begin position="23"/>
        <end position="325"/>
    </location>
</feature>
<keyword evidence="3" id="KW-1185">Reference proteome</keyword>
<reference evidence="2" key="1">
    <citation type="submission" date="2012-02" db="EMBL/GenBank/DDBJ databases">
        <title>The complete genome of Solitalea canadensis DSM 3403.</title>
        <authorList>
            <consortium name="US DOE Joint Genome Institute (JGI-PGF)"/>
            <person name="Lucas S."/>
            <person name="Copeland A."/>
            <person name="Lapidus A."/>
            <person name="Glavina del Rio T."/>
            <person name="Dalin E."/>
            <person name="Tice H."/>
            <person name="Bruce D."/>
            <person name="Goodwin L."/>
            <person name="Pitluck S."/>
            <person name="Peters L."/>
            <person name="Ovchinnikova G."/>
            <person name="Lu M."/>
            <person name="Kyrpides N."/>
            <person name="Mavromatis K."/>
            <person name="Ivanova N."/>
            <person name="Brettin T."/>
            <person name="Detter J.C."/>
            <person name="Han C."/>
            <person name="Larimer F."/>
            <person name="Land M."/>
            <person name="Hauser L."/>
            <person name="Markowitz V."/>
            <person name="Cheng J.-F."/>
            <person name="Hugenholtz P."/>
            <person name="Woyke T."/>
            <person name="Wu D."/>
            <person name="Spring S."/>
            <person name="Schroeder M."/>
            <person name="Kopitz M."/>
            <person name="Brambilla E."/>
            <person name="Klenk H.-P."/>
            <person name="Eisen J.A."/>
        </authorList>
    </citation>
    <scope>NUCLEOTIDE SEQUENCE</scope>
    <source>
        <strain evidence="2">DSM 3403</strain>
    </source>
</reference>
<evidence type="ECO:0000313" key="2">
    <source>
        <dbReference type="EMBL" id="AFD06211.1"/>
    </source>
</evidence>
<dbReference type="OrthoDB" id="1493187at2"/>
<sequence>MKEIKIVMVVALMLLLRSPIWAQQNAQFSQYMFNGLYINPAYAGYKEQLYAHSFYRMQWVGFPGAPKTFTIGVDGTANNDKMGLGLILANDKIGSANSTSAMFNYAYKIQTGEDAKLSFGLAAGAKNYMIKGRDLQSTVEYDPSVPDENLSAWLPDVNAGIYYSSDRLYAGLSVMNLLSSYINIDADKRNYVPKQARHYFLTAGALFHLNESLSLKPSFLIKEEFKGPTNMDLNAMLLINDRIWLGGSYRTGINIWKKNNLQSNLLKQDAFAFLAEVYPTERLRIGYSFDYDMTTLRTYNNGSHEISLGYYFTSSKVRLLSPRYF</sequence>
<dbReference type="eggNOG" id="COG3064">
    <property type="taxonomic scope" value="Bacteria"/>
</dbReference>
<dbReference type="AlphaFoldDB" id="H8KQ43"/>
<organism evidence="2 3">
    <name type="scientific">Solitalea canadensis (strain ATCC 29591 / DSM 3403 / JCM 21819 / LMG 8368 / NBRC 15130 / NCIMB 12057 / USAM 9D)</name>
    <name type="common">Flexibacter canadensis</name>
    <dbReference type="NCBI Taxonomy" id="929556"/>
    <lineage>
        <taxon>Bacteria</taxon>
        <taxon>Pseudomonadati</taxon>
        <taxon>Bacteroidota</taxon>
        <taxon>Sphingobacteriia</taxon>
        <taxon>Sphingobacteriales</taxon>
        <taxon>Sphingobacteriaceae</taxon>
        <taxon>Solitalea</taxon>
    </lineage>
</organism>
<dbReference type="HOGENOM" id="CLU_068235_0_1_10"/>